<evidence type="ECO:0000313" key="2">
    <source>
        <dbReference type="Proteomes" id="UP000009170"/>
    </source>
</evidence>
<gene>
    <name evidence="1" type="ORF">OT_ostta14g00066</name>
</gene>
<comment type="caution">
    <text evidence="1">The sequence shown here is derived from an EMBL/GenBank/DDBJ whole genome shotgun (WGS) entry which is preliminary data.</text>
</comment>
<proteinExistence type="predicted"/>
<evidence type="ECO:0000313" key="1">
    <source>
        <dbReference type="EMBL" id="CEG01941.1"/>
    </source>
</evidence>
<dbReference type="GeneID" id="9837614"/>
<dbReference type="OrthoDB" id="10414319at2759"/>
<sequence length="454" mass="50931">MNERRHESHVESVDVPLPRRPRSALCGAALKMDGRVDFSSRKTSIHLLGFGDSEGWLSSHRGAVSDMDATLEDVQRWKMMNGRPTGVEVIDLHVAKVRDVVERLRQTGAREREGVCDPMRDCLVHESMPTTDERLIGIRSLFELFSRELSDALAGPAEPGMDDSAAGIAHDELDAAETVGLVRSEHGLGHDDDRLTDLNVDGSPQNVLETVFELPATRLDEFASPLTKCDSREKWRDAIKLLDERDSHALFFSIEENDQCIECVVTAEDIIHFLGVEQTLHRAVGACFDESILFDSVKDTFIVVHQEHNFNITAADCFLWLRKETANAVVYVESSFWGRVPGEQDVHGHLLCELSIRDVLDLNPDNFVDIFNVDPVAYVSSKPRLHGVCRAVFVEGVSGSTTDSARRAIEKFAAKRPRRLPRRFYVIHDEHVRACTPLSILRTILCDASDRQRA</sequence>
<reference evidence="1 2" key="2">
    <citation type="journal article" date="2014" name="BMC Genomics">
        <title>An improved genome of the model marine alga Ostreococcus tauri unfolds by assessing Illumina de novo assemblies.</title>
        <authorList>
            <person name="Blanc-Mathieu R."/>
            <person name="Verhelst B."/>
            <person name="Derelle E."/>
            <person name="Rombauts S."/>
            <person name="Bouget F.Y."/>
            <person name="Carre I."/>
            <person name="Chateau A."/>
            <person name="Eyre-Walker A."/>
            <person name="Grimsley N."/>
            <person name="Moreau H."/>
            <person name="Piegu B."/>
            <person name="Rivals E."/>
            <person name="Schackwitz W."/>
            <person name="Van de Peer Y."/>
            <person name="Piganeau G."/>
        </authorList>
    </citation>
    <scope>NUCLEOTIDE SEQUENCE [LARGE SCALE GENOMIC DNA]</scope>
    <source>
        <strain evidence="2">OTTH 0595 / CCAP 157/2 / RCC745</strain>
    </source>
</reference>
<dbReference type="AlphaFoldDB" id="A0A098E5N5"/>
<dbReference type="RefSeq" id="XP_022841263.1">
    <property type="nucleotide sequence ID" value="XM_022982477.1"/>
</dbReference>
<name>A0A098E5N5_OSTTA</name>
<accession>A0A098E5N5</accession>
<dbReference type="KEGG" id="ota:OT_ostta14g00066"/>
<keyword evidence="2" id="KW-1185">Reference proteome</keyword>
<dbReference type="EMBL" id="CAID01000014">
    <property type="protein sequence ID" value="CEG01941.1"/>
    <property type="molecule type" value="Genomic_DNA"/>
</dbReference>
<reference evidence="2" key="1">
    <citation type="journal article" date="2006" name="Proc. Natl. Acad. Sci. U.S.A.">
        <title>Genome analysis of the smallest free-living eukaryote Ostreococcus tauri unveils many unique features.</title>
        <authorList>
            <person name="Derelle E."/>
            <person name="Ferraz C."/>
            <person name="Rombauts S."/>
            <person name="Rouze P."/>
            <person name="Worden A.Z."/>
            <person name="Robbens S."/>
            <person name="Partensky F."/>
            <person name="Degroeve S."/>
            <person name="Echeynie S."/>
            <person name="Cooke R."/>
            <person name="Saeys Y."/>
            <person name="Wuyts J."/>
            <person name="Jabbari K."/>
            <person name="Bowler C."/>
            <person name="Panaud O."/>
            <person name="Piegu B."/>
            <person name="Ball S.G."/>
            <person name="Ral J.-P."/>
            <person name="Bouget F.-Y."/>
            <person name="Piganeau G."/>
            <person name="De Baets B."/>
            <person name="Picard A."/>
            <person name="Delseny M."/>
            <person name="Demaille J."/>
            <person name="Van de Peer Y."/>
            <person name="Moreau H."/>
        </authorList>
    </citation>
    <scope>NUCLEOTIDE SEQUENCE [LARGE SCALE GENOMIC DNA]</scope>
    <source>
        <strain evidence="2">OTTH 0595 / CCAP 157/2 / RCC745</strain>
    </source>
</reference>
<protein>
    <submittedName>
        <fullName evidence="1">Unnamed product</fullName>
    </submittedName>
</protein>
<dbReference type="InParanoid" id="A0A098E5N5"/>
<dbReference type="Proteomes" id="UP000009170">
    <property type="component" value="Unassembled WGS sequence"/>
</dbReference>
<organism evidence="1 2">
    <name type="scientific">Ostreococcus tauri</name>
    <name type="common">Marine green alga</name>
    <dbReference type="NCBI Taxonomy" id="70448"/>
    <lineage>
        <taxon>Eukaryota</taxon>
        <taxon>Viridiplantae</taxon>
        <taxon>Chlorophyta</taxon>
        <taxon>Mamiellophyceae</taxon>
        <taxon>Mamiellales</taxon>
        <taxon>Bathycoccaceae</taxon>
        <taxon>Ostreococcus</taxon>
    </lineage>
</organism>